<protein>
    <recommendedName>
        <fullName evidence="1">DUF4097 domain-containing protein</fullName>
    </recommendedName>
</protein>
<gene>
    <name evidence="2" type="ORF">B4121_0108</name>
    <name evidence="3" type="ORF">CHCC15381_3850</name>
</gene>
<reference evidence="2 4" key="1">
    <citation type="journal article" date="2016" name="Front. Microbiol.">
        <title>High-Level Heat Resistance of Spores of Bacillus amyloliquefaciens and Bacillus licheniformis Results from the Presence of a spoVA Operon in a Tn1546 Transposon.</title>
        <authorList>
            <person name="Berendsen E.M."/>
            <person name="Koning R.A."/>
            <person name="Boekhorst J."/>
            <person name="de Jong A."/>
            <person name="Kuipers O.P."/>
            <person name="Wells-Bennik M.H."/>
        </authorList>
    </citation>
    <scope>NUCLEOTIDE SEQUENCE [LARGE SCALE GENOMIC DNA]</scope>
    <source>
        <strain evidence="2 4">B4121</strain>
    </source>
</reference>
<dbReference type="InterPro" id="IPR025164">
    <property type="entry name" value="Toastrack_DUF4097"/>
</dbReference>
<evidence type="ECO:0000259" key="1">
    <source>
        <dbReference type="Pfam" id="PF13349"/>
    </source>
</evidence>
<dbReference type="PANTHER" id="PTHR34094:SF1">
    <property type="entry name" value="PROTEIN FAM185A"/>
    <property type="match status" value="1"/>
</dbReference>
<dbReference type="Pfam" id="PF13349">
    <property type="entry name" value="DUF4097"/>
    <property type="match status" value="1"/>
</dbReference>
<evidence type="ECO:0000313" key="2">
    <source>
        <dbReference type="EMBL" id="OLF98581.1"/>
    </source>
</evidence>
<evidence type="ECO:0000313" key="5">
    <source>
        <dbReference type="Proteomes" id="UP000429980"/>
    </source>
</evidence>
<dbReference type="RefSeq" id="WP_025809852.1">
    <property type="nucleotide sequence ID" value="NZ_AP025339.1"/>
</dbReference>
<reference evidence="3 5" key="2">
    <citation type="submission" date="2019-06" db="EMBL/GenBank/DDBJ databases">
        <title>Genome sequence analysis of &gt;100 Bacillus licheniformis strains suggests intrinsic resistance to this species.</title>
        <authorList>
            <person name="Wels M."/>
            <person name="Siezen R.J."/>
            <person name="Johansen E."/>
            <person name="Stuer-Lauridsen B."/>
            <person name="Bjerre K."/>
            <person name="Nielsen B.K.K."/>
        </authorList>
    </citation>
    <scope>NUCLEOTIDE SEQUENCE [LARGE SCALE GENOMIC DNA]</scope>
    <source>
        <strain evidence="3 5">BAC-15381</strain>
    </source>
</reference>
<accession>A0A6I7TQ40</accession>
<keyword evidence="5" id="KW-1185">Reference proteome</keyword>
<name>A0A6I7TQ40_9BACI</name>
<evidence type="ECO:0000313" key="3">
    <source>
        <dbReference type="EMBL" id="TWL35468.1"/>
    </source>
</evidence>
<feature type="domain" description="DUF4097" evidence="1">
    <location>
        <begin position="48"/>
        <end position="287"/>
    </location>
</feature>
<dbReference type="PANTHER" id="PTHR34094">
    <property type="match status" value="1"/>
</dbReference>
<dbReference type="Proteomes" id="UP000185604">
    <property type="component" value="Unassembled WGS sequence"/>
</dbReference>
<sequence length="287" mass="30779">MKKTVGKLLIIAGILILVGMMLNGREGFSFFGFDDESARTYHAQGKDIDKIDIDAKSITVNIQAENRDDIKAEISGKNVRLDSSEQGRTLRLSADSKGFWPFFWSKKELIVKIPSEYKEDLAISSGSGNVKLSGGGLHLRNVALKSGSGSLKADDLQAEDLSVKGTSGSVRLENVQTAAADIRSTSGNTKLENVTGKLSIKQTSGNLRASFTEINDSLSIKQTSGNTKLSLPDDADISLEAESTSGNISHSYSFDQVANEKRTLTGKKGNGKNKIDISITSGNVSIE</sequence>
<dbReference type="Proteomes" id="UP000429980">
    <property type="component" value="Unassembled WGS sequence"/>
</dbReference>
<dbReference type="EMBL" id="LKPO01000001">
    <property type="protein sequence ID" value="OLF98581.1"/>
    <property type="molecule type" value="Genomic_DNA"/>
</dbReference>
<comment type="caution">
    <text evidence="2">The sequence shown here is derived from an EMBL/GenBank/DDBJ whole genome shotgun (WGS) entry which is preliminary data.</text>
</comment>
<organism evidence="2 4">
    <name type="scientific">Bacillus paralicheniformis</name>
    <dbReference type="NCBI Taxonomy" id="1648923"/>
    <lineage>
        <taxon>Bacteria</taxon>
        <taxon>Bacillati</taxon>
        <taxon>Bacillota</taxon>
        <taxon>Bacilli</taxon>
        <taxon>Bacillales</taxon>
        <taxon>Bacillaceae</taxon>
        <taxon>Bacillus</taxon>
    </lineage>
</organism>
<dbReference type="EMBL" id="NILF01000061">
    <property type="protein sequence ID" value="TWL35468.1"/>
    <property type="molecule type" value="Genomic_DNA"/>
</dbReference>
<evidence type="ECO:0000313" key="4">
    <source>
        <dbReference type="Proteomes" id="UP000185604"/>
    </source>
</evidence>
<dbReference type="AlphaFoldDB" id="A0A6I7TQ40"/>
<proteinExistence type="predicted"/>